<evidence type="ECO:0000313" key="2">
    <source>
        <dbReference type="EMBL" id="ACO67820.1"/>
    </source>
</evidence>
<evidence type="ECO:0000313" key="3">
    <source>
        <dbReference type="Proteomes" id="UP000002009"/>
    </source>
</evidence>
<reference evidence="2 3" key="1">
    <citation type="journal article" date="2009" name="Science">
        <title>Green evolution and dynamic adaptations revealed by genomes of the marine picoeukaryotes Micromonas.</title>
        <authorList>
            <person name="Worden A.Z."/>
            <person name="Lee J.H."/>
            <person name="Mock T."/>
            <person name="Rouze P."/>
            <person name="Simmons M.P."/>
            <person name="Aerts A.L."/>
            <person name="Allen A.E."/>
            <person name="Cuvelier M.L."/>
            <person name="Derelle E."/>
            <person name="Everett M.V."/>
            <person name="Foulon E."/>
            <person name="Grimwood J."/>
            <person name="Gundlach H."/>
            <person name="Henrissat B."/>
            <person name="Napoli C."/>
            <person name="McDonald S.M."/>
            <person name="Parker M.S."/>
            <person name="Rombauts S."/>
            <person name="Salamov A."/>
            <person name="Von Dassow P."/>
            <person name="Badger J.H."/>
            <person name="Coutinho P.M."/>
            <person name="Demir E."/>
            <person name="Dubchak I."/>
            <person name="Gentemann C."/>
            <person name="Eikrem W."/>
            <person name="Gready J.E."/>
            <person name="John U."/>
            <person name="Lanier W."/>
            <person name="Lindquist E.A."/>
            <person name="Lucas S."/>
            <person name="Mayer K.F."/>
            <person name="Moreau H."/>
            <person name="Not F."/>
            <person name="Otillar R."/>
            <person name="Panaud O."/>
            <person name="Pangilinan J."/>
            <person name="Paulsen I."/>
            <person name="Piegu B."/>
            <person name="Poliakov A."/>
            <person name="Robbens S."/>
            <person name="Schmutz J."/>
            <person name="Toulza E."/>
            <person name="Wyss T."/>
            <person name="Zelensky A."/>
            <person name="Zhou K."/>
            <person name="Armbrust E.V."/>
            <person name="Bhattacharya D."/>
            <person name="Goodenough U.W."/>
            <person name="Van de Peer Y."/>
            <person name="Grigoriev I.V."/>
        </authorList>
    </citation>
    <scope>NUCLEOTIDE SEQUENCE [LARGE SCALE GENOMIC DNA]</scope>
    <source>
        <strain evidence="3">RCC299 / NOUM17</strain>
    </source>
</reference>
<dbReference type="OrthoDB" id="513676at2759"/>
<dbReference type="Proteomes" id="UP000002009">
    <property type="component" value="Chromosome 15"/>
</dbReference>
<proteinExistence type="predicted"/>
<feature type="region of interest" description="Disordered" evidence="1">
    <location>
        <begin position="194"/>
        <end position="213"/>
    </location>
</feature>
<dbReference type="PANTHER" id="PTHR34801:SF6">
    <property type="entry name" value="SLL1620 PROTEIN"/>
    <property type="match status" value="1"/>
</dbReference>
<dbReference type="GeneID" id="8249315"/>
<protein>
    <submittedName>
        <fullName evidence="2">Uncharacterized protein</fullName>
    </submittedName>
</protein>
<dbReference type="RefSeq" id="XP_002506562.1">
    <property type="nucleotide sequence ID" value="XM_002506516.1"/>
</dbReference>
<dbReference type="PANTHER" id="PTHR34801">
    <property type="entry name" value="EXPRESSED PROTEIN"/>
    <property type="match status" value="1"/>
</dbReference>
<dbReference type="OMA" id="APWAYPG"/>
<dbReference type="InParanoid" id="C1EI93"/>
<dbReference type="AlphaFoldDB" id="C1EI93"/>
<evidence type="ECO:0000256" key="1">
    <source>
        <dbReference type="SAM" id="MobiDB-lite"/>
    </source>
</evidence>
<keyword evidence="3" id="KW-1185">Reference proteome</keyword>
<dbReference type="eggNOG" id="ENOG502S8W6">
    <property type="taxonomic scope" value="Eukaryota"/>
</dbReference>
<dbReference type="KEGG" id="mis:MICPUN_64496"/>
<gene>
    <name evidence="2" type="ORF">MICPUN_64496</name>
</gene>
<name>C1EI93_MICCC</name>
<sequence length="386" mass="39897">MSTIGASLERSGLGVDPVRIVSRRRTAKRAARSTPAAASGGDRISDVTAVASQTSQQPSRRVALASIVLAAASVGDVRDPSAIASTSEPIVGDCPECVGVVNDLLNSCPPETEACVSSQDDDEYHFTAPWAYPGDRATAMRRLVAVATGAETGRIAGEASPGADAGASIDVYGRDKREVAEFIVGATGAFIRGGGRDSLPPKPPIRGAPSRGGGGMGVGLVGKVFGADDAGAGSISATAVRVAAYDEAAGYVRLVAGGDTAGGDVDTAVARGDVDTAGGDLGTFDVELLFWDDDEVVNVRVASRDAPTNGRWSLSYVDGVRFNKNAARDLAEALRISLGWEVLPVISEFDPRFNNGKRLWFEKALSPFVDPSVMDAPRGGKGPYSR</sequence>
<organism evidence="2 3">
    <name type="scientific">Micromonas commoda (strain RCC299 / NOUM17 / CCMP2709)</name>
    <name type="common">Picoplanktonic green alga</name>
    <dbReference type="NCBI Taxonomy" id="296587"/>
    <lineage>
        <taxon>Eukaryota</taxon>
        <taxon>Viridiplantae</taxon>
        <taxon>Chlorophyta</taxon>
        <taxon>Mamiellophyceae</taxon>
        <taxon>Mamiellales</taxon>
        <taxon>Mamiellaceae</taxon>
        <taxon>Micromonas</taxon>
    </lineage>
</organism>
<accession>C1EI93</accession>
<dbReference type="EMBL" id="CP001333">
    <property type="protein sequence ID" value="ACO67820.1"/>
    <property type="molecule type" value="Genomic_DNA"/>
</dbReference>